<organism evidence="1 2">
    <name type="scientific">Dreissena polymorpha</name>
    <name type="common">Zebra mussel</name>
    <name type="synonym">Mytilus polymorpha</name>
    <dbReference type="NCBI Taxonomy" id="45954"/>
    <lineage>
        <taxon>Eukaryota</taxon>
        <taxon>Metazoa</taxon>
        <taxon>Spiralia</taxon>
        <taxon>Lophotrochozoa</taxon>
        <taxon>Mollusca</taxon>
        <taxon>Bivalvia</taxon>
        <taxon>Autobranchia</taxon>
        <taxon>Heteroconchia</taxon>
        <taxon>Euheterodonta</taxon>
        <taxon>Imparidentia</taxon>
        <taxon>Neoheterodontei</taxon>
        <taxon>Myida</taxon>
        <taxon>Dreissenoidea</taxon>
        <taxon>Dreissenidae</taxon>
        <taxon>Dreissena</taxon>
    </lineage>
</organism>
<dbReference type="Proteomes" id="UP000828390">
    <property type="component" value="Unassembled WGS sequence"/>
</dbReference>
<evidence type="ECO:0000313" key="2">
    <source>
        <dbReference type="Proteomes" id="UP000828390"/>
    </source>
</evidence>
<proteinExistence type="predicted"/>
<gene>
    <name evidence="1" type="ORF">DPMN_132823</name>
</gene>
<evidence type="ECO:0000313" key="1">
    <source>
        <dbReference type="EMBL" id="KAH3804536.1"/>
    </source>
</evidence>
<protein>
    <submittedName>
        <fullName evidence="1">Uncharacterized protein</fullName>
    </submittedName>
</protein>
<dbReference type="EMBL" id="JAIWYP010000006">
    <property type="protein sequence ID" value="KAH3804536.1"/>
    <property type="molecule type" value="Genomic_DNA"/>
</dbReference>
<dbReference type="AlphaFoldDB" id="A0A9D4FWU2"/>
<reference evidence="1" key="1">
    <citation type="journal article" date="2019" name="bioRxiv">
        <title>The Genome of the Zebra Mussel, Dreissena polymorpha: A Resource for Invasive Species Research.</title>
        <authorList>
            <person name="McCartney M.A."/>
            <person name="Auch B."/>
            <person name="Kono T."/>
            <person name="Mallez S."/>
            <person name="Zhang Y."/>
            <person name="Obille A."/>
            <person name="Becker A."/>
            <person name="Abrahante J.E."/>
            <person name="Garbe J."/>
            <person name="Badalamenti J.P."/>
            <person name="Herman A."/>
            <person name="Mangelson H."/>
            <person name="Liachko I."/>
            <person name="Sullivan S."/>
            <person name="Sone E.D."/>
            <person name="Koren S."/>
            <person name="Silverstein K.A.T."/>
            <person name="Beckman K.B."/>
            <person name="Gohl D.M."/>
        </authorList>
    </citation>
    <scope>NUCLEOTIDE SEQUENCE</scope>
    <source>
        <strain evidence="1">Duluth1</strain>
        <tissue evidence="1">Whole animal</tissue>
    </source>
</reference>
<sequence>MDLREMTLRDFRKELPVSVQEYNTMMTRTIISCDVTRVLGTSGSDYIFIVFNNRIRCISLFSGQTVVRKGPLPSADDEQEDEEEDTGGHCLRKGLKLTNYDDNDAMESRKQKGIWDRFNGCIIDETLLDLPLSTDCTVVSFEGRIHLVLFARVILTNIQLVQ</sequence>
<name>A0A9D4FWU2_DREPO</name>
<reference evidence="1" key="2">
    <citation type="submission" date="2020-11" db="EMBL/GenBank/DDBJ databases">
        <authorList>
            <person name="McCartney M.A."/>
            <person name="Auch B."/>
            <person name="Kono T."/>
            <person name="Mallez S."/>
            <person name="Becker A."/>
            <person name="Gohl D.M."/>
            <person name="Silverstein K.A.T."/>
            <person name="Koren S."/>
            <person name="Bechman K.B."/>
            <person name="Herman A."/>
            <person name="Abrahante J.E."/>
            <person name="Garbe J."/>
        </authorList>
    </citation>
    <scope>NUCLEOTIDE SEQUENCE</scope>
    <source>
        <strain evidence="1">Duluth1</strain>
        <tissue evidence="1">Whole animal</tissue>
    </source>
</reference>
<accession>A0A9D4FWU2</accession>
<keyword evidence="2" id="KW-1185">Reference proteome</keyword>
<comment type="caution">
    <text evidence="1">The sequence shown here is derived from an EMBL/GenBank/DDBJ whole genome shotgun (WGS) entry which is preliminary data.</text>
</comment>